<evidence type="ECO:0000313" key="3">
    <source>
        <dbReference type="Proteomes" id="UP001454036"/>
    </source>
</evidence>
<evidence type="ECO:0000256" key="1">
    <source>
        <dbReference type="SAM" id="Phobius"/>
    </source>
</evidence>
<dbReference type="FunFam" id="3.90.550.50:FF:000061">
    <property type="entry name" value="AT4g00300 protein"/>
    <property type="match status" value="1"/>
</dbReference>
<keyword evidence="3" id="KW-1185">Reference proteome</keyword>
<keyword evidence="1" id="KW-1133">Transmembrane helix</keyword>
<dbReference type="AlphaFoldDB" id="A0AAV3RAT2"/>
<keyword evidence="1" id="KW-0472">Membrane</keyword>
<dbReference type="Gene3D" id="3.90.550.50">
    <property type="match status" value="1"/>
</dbReference>
<organism evidence="2 3">
    <name type="scientific">Lithospermum erythrorhizon</name>
    <name type="common">Purple gromwell</name>
    <name type="synonym">Lithospermum officinale var. erythrorhizon</name>
    <dbReference type="NCBI Taxonomy" id="34254"/>
    <lineage>
        <taxon>Eukaryota</taxon>
        <taxon>Viridiplantae</taxon>
        <taxon>Streptophyta</taxon>
        <taxon>Embryophyta</taxon>
        <taxon>Tracheophyta</taxon>
        <taxon>Spermatophyta</taxon>
        <taxon>Magnoliopsida</taxon>
        <taxon>eudicotyledons</taxon>
        <taxon>Gunneridae</taxon>
        <taxon>Pentapetalae</taxon>
        <taxon>asterids</taxon>
        <taxon>lamiids</taxon>
        <taxon>Boraginales</taxon>
        <taxon>Boraginaceae</taxon>
        <taxon>Boraginoideae</taxon>
        <taxon>Lithospermeae</taxon>
        <taxon>Lithospermum</taxon>
    </lineage>
</organism>
<keyword evidence="1" id="KW-0812">Transmembrane</keyword>
<comment type="caution">
    <text evidence="2">The sequence shown here is derived from an EMBL/GenBank/DDBJ whole genome shotgun (WGS) entry which is preliminary data.</text>
</comment>
<evidence type="ECO:0000313" key="2">
    <source>
        <dbReference type="EMBL" id="GAA0172393.1"/>
    </source>
</evidence>
<dbReference type="InterPro" id="IPR006740">
    <property type="entry name" value="DUF604"/>
</dbReference>
<accession>A0AAV3RAT2</accession>
<dbReference type="Pfam" id="PF04646">
    <property type="entry name" value="DUF604"/>
    <property type="match status" value="1"/>
</dbReference>
<feature type="transmembrane region" description="Helical" evidence="1">
    <location>
        <begin position="7"/>
        <end position="27"/>
    </location>
</feature>
<proteinExistence type="predicted"/>
<protein>
    <submittedName>
        <fullName evidence="2">Glycosyltransferase</fullName>
    </submittedName>
</protein>
<sequence>MKNHLRDVFRFGVISGVILYIFFIIFIKDSGCKASTSLNLWTFFPLKLAQTSPNTSSISLPPQKTNLSHLYFGLLGSEEAWHYRKAYIESWWRPSAIKGYLYLDEQPKGHDILPWSKNSPPYRVSENLTNFLQETGATAPVMIRMVHGIMEAFRQAETEKGLDLRWLVMGDDDSIFFVDNIVELLASVDHNKYYYFGGQSEYILSNFWFSFNQGFGGAGFMLSYPLAKALANDMENCLRRYAHVKSADTITMACIADIGVNVSPHKGFHQIDLRGDISGLLSAHPKSPLISLHHFDAIDPIFPSKDRFESTRHLMKATSFGQSRMLQQTICYERRNNWSVSISWGYSVHIYEQIMSRRVLQTPIETFTTWVGNPNPPRYMFNTRRSTNDSCETPHVFYFDSIKKLKMEHGDYVIETLYSRASERGLPACGNHSAHYISKFKLISPTTHRIQNGRCECCDIVEGADEDTLMVKYRQCKTNEIIA</sequence>
<gene>
    <name evidence="2" type="ORF">LIER_26230</name>
</gene>
<dbReference type="EMBL" id="BAABME010008102">
    <property type="protein sequence ID" value="GAA0172393.1"/>
    <property type="molecule type" value="Genomic_DNA"/>
</dbReference>
<dbReference type="PANTHER" id="PTHR10811">
    <property type="entry name" value="FRINGE-RELATED"/>
    <property type="match status" value="1"/>
</dbReference>
<name>A0AAV3RAT2_LITER</name>
<reference evidence="2 3" key="1">
    <citation type="submission" date="2024-01" db="EMBL/GenBank/DDBJ databases">
        <title>The complete chloroplast genome sequence of Lithospermum erythrorhizon: insights into the phylogenetic relationship among Boraginaceae species and the maternal lineages of purple gromwells.</title>
        <authorList>
            <person name="Okada T."/>
            <person name="Watanabe K."/>
        </authorList>
    </citation>
    <scope>NUCLEOTIDE SEQUENCE [LARGE SCALE GENOMIC DNA]</scope>
</reference>
<dbReference type="Proteomes" id="UP001454036">
    <property type="component" value="Unassembled WGS sequence"/>
</dbReference>